<evidence type="ECO:0000256" key="10">
    <source>
        <dbReference type="SAM" id="Phobius"/>
    </source>
</evidence>
<dbReference type="Gene3D" id="3.30.565.10">
    <property type="entry name" value="Histidine kinase-like ATPase, C-terminal domain"/>
    <property type="match status" value="1"/>
</dbReference>
<dbReference type="SUPFAM" id="SSF55874">
    <property type="entry name" value="ATPase domain of HSP90 chaperone/DNA topoisomerase II/histidine kinase"/>
    <property type="match status" value="1"/>
</dbReference>
<sequence>MSSVVHTRSGQSQRGTGGLGMVVGGEGGSLSTRTSLGRRAPLRIRRGTRPPTPVGVPTDPTGYAGGRMPTPAGLPILDRMTATGRDLRPRWIDAAFAVVQSGVLVLAMAARVESGDRGPDAVGVTICLLLGAVLLLRRRAPRVVLAATLVLLAVYYTAQYPPVGMALPIAGALFSVAEVGRWRLGAATGLAMLVVSVVVRLAEGEDATQLLAFDTAPQLALIVAVLALGDTVRSRRRLRADARRQAERAEADHRRDTAARIGAERQAVSREVHDALAHSLAAITVQADLALESFDDDPAVARTAVREIRTAGRAGLADVRRTVAALRGGGTAPTPGIDGLDELVGTAGAGGLRVRLSVDTGPGVLPAAVGAAVHRIVQEALTNVVRHSAAATAEVELRRVGGVLELRITDPGPARATGTGSGFGLVGMQERAHLLGGTFHAGPTGEGTFRIDCSLPVPLPDPAGPVDPLPAGVGR</sequence>
<keyword evidence="10" id="KW-0472">Membrane</keyword>
<feature type="transmembrane region" description="Helical" evidence="10">
    <location>
        <begin position="91"/>
        <end position="112"/>
    </location>
</feature>
<keyword evidence="4" id="KW-0808">Transferase</keyword>
<feature type="transmembrane region" description="Helical" evidence="10">
    <location>
        <begin position="118"/>
        <end position="136"/>
    </location>
</feature>
<evidence type="ECO:0000256" key="4">
    <source>
        <dbReference type="ARBA" id="ARBA00022679"/>
    </source>
</evidence>
<keyword evidence="5" id="KW-0547">Nucleotide-binding</keyword>
<dbReference type="Proteomes" id="UP000460221">
    <property type="component" value="Unassembled WGS sequence"/>
</dbReference>
<proteinExistence type="predicted"/>
<dbReference type="InterPro" id="IPR036890">
    <property type="entry name" value="HATPase_C_sf"/>
</dbReference>
<dbReference type="EC" id="2.7.13.3" evidence="2"/>
<feature type="domain" description="Histidine kinase/HSP90-like ATPase" evidence="11">
    <location>
        <begin position="368"/>
        <end position="459"/>
    </location>
</feature>
<keyword evidence="10" id="KW-0812">Transmembrane</keyword>
<dbReference type="AlphaFoldDB" id="A0A7K1FR31"/>
<evidence type="ECO:0000256" key="1">
    <source>
        <dbReference type="ARBA" id="ARBA00000085"/>
    </source>
</evidence>
<evidence type="ECO:0000256" key="8">
    <source>
        <dbReference type="ARBA" id="ARBA00023012"/>
    </source>
</evidence>
<dbReference type="Pfam" id="PF23539">
    <property type="entry name" value="DUF7134"/>
    <property type="match status" value="1"/>
</dbReference>
<gene>
    <name evidence="12" type="ORF">GIS00_21970</name>
</gene>
<keyword evidence="10" id="KW-1133">Transmembrane helix</keyword>
<dbReference type="Pfam" id="PF07730">
    <property type="entry name" value="HisKA_3"/>
    <property type="match status" value="1"/>
</dbReference>
<comment type="catalytic activity">
    <reaction evidence="1">
        <text>ATP + protein L-histidine = ADP + protein N-phospho-L-histidine.</text>
        <dbReference type="EC" id="2.7.13.3"/>
    </reaction>
</comment>
<evidence type="ECO:0000256" key="9">
    <source>
        <dbReference type="SAM" id="MobiDB-lite"/>
    </source>
</evidence>
<feature type="region of interest" description="Disordered" evidence="9">
    <location>
        <begin position="1"/>
        <end position="68"/>
    </location>
</feature>
<comment type="caution">
    <text evidence="12">The sequence shown here is derived from an EMBL/GenBank/DDBJ whole genome shotgun (WGS) entry which is preliminary data.</text>
</comment>
<evidence type="ECO:0000256" key="5">
    <source>
        <dbReference type="ARBA" id="ARBA00022741"/>
    </source>
</evidence>
<dbReference type="GO" id="GO:0046983">
    <property type="term" value="F:protein dimerization activity"/>
    <property type="evidence" value="ECO:0007669"/>
    <property type="project" value="InterPro"/>
</dbReference>
<keyword evidence="13" id="KW-1185">Reference proteome</keyword>
<keyword evidence="3" id="KW-0597">Phosphoprotein</keyword>
<dbReference type="GO" id="GO:0005524">
    <property type="term" value="F:ATP binding"/>
    <property type="evidence" value="ECO:0007669"/>
    <property type="project" value="UniProtKB-KW"/>
</dbReference>
<keyword evidence="6 12" id="KW-0418">Kinase</keyword>
<dbReference type="InterPro" id="IPR011712">
    <property type="entry name" value="Sig_transdc_His_kin_sub3_dim/P"/>
</dbReference>
<evidence type="ECO:0000313" key="13">
    <source>
        <dbReference type="Proteomes" id="UP000460221"/>
    </source>
</evidence>
<evidence type="ECO:0000256" key="2">
    <source>
        <dbReference type="ARBA" id="ARBA00012438"/>
    </source>
</evidence>
<feature type="compositionally biased region" description="Polar residues" evidence="9">
    <location>
        <begin position="1"/>
        <end position="14"/>
    </location>
</feature>
<accession>A0A7K1FR31</accession>
<dbReference type="InterPro" id="IPR003594">
    <property type="entry name" value="HATPase_dom"/>
</dbReference>
<dbReference type="PANTHER" id="PTHR24421">
    <property type="entry name" value="NITRATE/NITRITE SENSOR PROTEIN NARX-RELATED"/>
    <property type="match status" value="1"/>
</dbReference>
<keyword evidence="8" id="KW-0902">Two-component regulatory system</keyword>
<protein>
    <recommendedName>
        <fullName evidence="2">histidine kinase</fullName>
        <ecNumber evidence="2">2.7.13.3</ecNumber>
    </recommendedName>
</protein>
<name>A0A7K1FR31_9ACTN</name>
<keyword evidence="7" id="KW-0067">ATP-binding</keyword>
<evidence type="ECO:0000256" key="6">
    <source>
        <dbReference type="ARBA" id="ARBA00022777"/>
    </source>
</evidence>
<dbReference type="SMART" id="SM00387">
    <property type="entry name" value="HATPase_c"/>
    <property type="match status" value="1"/>
</dbReference>
<evidence type="ECO:0000313" key="12">
    <source>
        <dbReference type="EMBL" id="MTD16608.1"/>
    </source>
</evidence>
<dbReference type="GO" id="GO:0000155">
    <property type="term" value="F:phosphorelay sensor kinase activity"/>
    <property type="evidence" value="ECO:0007669"/>
    <property type="project" value="InterPro"/>
</dbReference>
<feature type="compositionally biased region" description="Gly residues" evidence="9">
    <location>
        <begin position="15"/>
        <end position="28"/>
    </location>
</feature>
<organism evidence="12 13">
    <name type="scientific">Nakamurella alba</name>
    <dbReference type="NCBI Taxonomy" id="2665158"/>
    <lineage>
        <taxon>Bacteria</taxon>
        <taxon>Bacillati</taxon>
        <taxon>Actinomycetota</taxon>
        <taxon>Actinomycetes</taxon>
        <taxon>Nakamurellales</taxon>
        <taxon>Nakamurellaceae</taxon>
        <taxon>Nakamurella</taxon>
    </lineage>
</organism>
<dbReference type="GO" id="GO:0016020">
    <property type="term" value="C:membrane"/>
    <property type="evidence" value="ECO:0007669"/>
    <property type="project" value="InterPro"/>
</dbReference>
<dbReference type="Gene3D" id="1.20.5.1930">
    <property type="match status" value="1"/>
</dbReference>
<dbReference type="InterPro" id="IPR050482">
    <property type="entry name" value="Sensor_HK_TwoCompSys"/>
</dbReference>
<evidence type="ECO:0000256" key="3">
    <source>
        <dbReference type="ARBA" id="ARBA00022553"/>
    </source>
</evidence>
<evidence type="ECO:0000256" key="7">
    <source>
        <dbReference type="ARBA" id="ARBA00022840"/>
    </source>
</evidence>
<reference evidence="12 13" key="1">
    <citation type="submission" date="2019-11" db="EMBL/GenBank/DDBJ databases">
        <authorList>
            <person name="Jiang L.-Q."/>
        </authorList>
    </citation>
    <scope>NUCLEOTIDE SEQUENCE [LARGE SCALE GENOMIC DNA]</scope>
    <source>
        <strain evidence="12 13">YIM 132087</strain>
    </source>
</reference>
<dbReference type="Pfam" id="PF02518">
    <property type="entry name" value="HATPase_c"/>
    <property type="match status" value="1"/>
</dbReference>
<feature type="transmembrane region" description="Helical" evidence="10">
    <location>
        <begin position="143"/>
        <end position="160"/>
    </location>
</feature>
<dbReference type="InterPro" id="IPR055558">
    <property type="entry name" value="DUF7134"/>
</dbReference>
<dbReference type="CDD" id="cd16917">
    <property type="entry name" value="HATPase_UhpB-NarQ-NarX-like"/>
    <property type="match status" value="1"/>
</dbReference>
<evidence type="ECO:0000259" key="11">
    <source>
        <dbReference type="SMART" id="SM00387"/>
    </source>
</evidence>
<dbReference type="EMBL" id="WLYK01000009">
    <property type="protein sequence ID" value="MTD16608.1"/>
    <property type="molecule type" value="Genomic_DNA"/>
</dbReference>
<dbReference type="PANTHER" id="PTHR24421:SF10">
    <property type="entry name" value="NITRATE_NITRITE SENSOR PROTEIN NARQ"/>
    <property type="match status" value="1"/>
</dbReference>